<comment type="caution">
    <text evidence="2">The sequence shown here is derived from an EMBL/GenBank/DDBJ whole genome shotgun (WGS) entry which is preliminary data.</text>
</comment>
<evidence type="ECO:0000313" key="2">
    <source>
        <dbReference type="EMBL" id="KAJ7679964.1"/>
    </source>
</evidence>
<reference evidence="2" key="1">
    <citation type="submission" date="2023-03" db="EMBL/GenBank/DDBJ databases">
        <title>Massive genome expansion in bonnet fungi (Mycena s.s.) driven by repeated elements and novel gene families across ecological guilds.</title>
        <authorList>
            <consortium name="Lawrence Berkeley National Laboratory"/>
            <person name="Harder C.B."/>
            <person name="Miyauchi S."/>
            <person name="Viragh M."/>
            <person name="Kuo A."/>
            <person name="Thoen E."/>
            <person name="Andreopoulos B."/>
            <person name="Lu D."/>
            <person name="Skrede I."/>
            <person name="Drula E."/>
            <person name="Henrissat B."/>
            <person name="Morin E."/>
            <person name="Kohler A."/>
            <person name="Barry K."/>
            <person name="LaButti K."/>
            <person name="Morin E."/>
            <person name="Salamov A."/>
            <person name="Lipzen A."/>
            <person name="Mereny Z."/>
            <person name="Hegedus B."/>
            <person name="Baldrian P."/>
            <person name="Stursova M."/>
            <person name="Weitz H."/>
            <person name="Taylor A."/>
            <person name="Grigoriev I.V."/>
            <person name="Nagy L.G."/>
            <person name="Martin F."/>
            <person name="Kauserud H."/>
        </authorList>
    </citation>
    <scope>NUCLEOTIDE SEQUENCE</scope>
    <source>
        <strain evidence="2">CBHHK067</strain>
    </source>
</reference>
<organism evidence="2 3">
    <name type="scientific">Mycena rosella</name>
    <name type="common">Pink bonnet</name>
    <name type="synonym">Agaricus rosellus</name>
    <dbReference type="NCBI Taxonomy" id="1033263"/>
    <lineage>
        <taxon>Eukaryota</taxon>
        <taxon>Fungi</taxon>
        <taxon>Dikarya</taxon>
        <taxon>Basidiomycota</taxon>
        <taxon>Agaricomycotina</taxon>
        <taxon>Agaricomycetes</taxon>
        <taxon>Agaricomycetidae</taxon>
        <taxon>Agaricales</taxon>
        <taxon>Marasmiineae</taxon>
        <taxon>Mycenaceae</taxon>
        <taxon>Mycena</taxon>
    </lineage>
</organism>
<accession>A0AAD7D603</accession>
<dbReference type="EMBL" id="JARKIE010000125">
    <property type="protein sequence ID" value="KAJ7679964.1"/>
    <property type="molecule type" value="Genomic_DNA"/>
</dbReference>
<keyword evidence="3" id="KW-1185">Reference proteome</keyword>
<feature type="non-terminal residue" evidence="2">
    <location>
        <position position="1"/>
    </location>
</feature>
<dbReference type="Proteomes" id="UP001221757">
    <property type="component" value="Unassembled WGS sequence"/>
</dbReference>
<sequence>ELVRDNMIFNMNGGRGKGEGVDMNMEHLIGKIKLFAARGVYGNWDRLANISAAIDVLDSIQVSMVASLGASYSGTGH</sequence>
<evidence type="ECO:0000313" key="3">
    <source>
        <dbReference type="Proteomes" id="UP001221757"/>
    </source>
</evidence>
<protein>
    <recommendedName>
        <fullName evidence="1">DUF6589 domain-containing protein</fullName>
    </recommendedName>
</protein>
<dbReference type="Pfam" id="PF20231">
    <property type="entry name" value="DUF6589"/>
    <property type="match status" value="1"/>
</dbReference>
<feature type="non-terminal residue" evidence="2">
    <location>
        <position position="77"/>
    </location>
</feature>
<dbReference type="InterPro" id="IPR046496">
    <property type="entry name" value="DUF6589"/>
</dbReference>
<gene>
    <name evidence="2" type="ORF">B0H17DRAFT_907662</name>
</gene>
<evidence type="ECO:0000259" key="1">
    <source>
        <dbReference type="Pfam" id="PF20231"/>
    </source>
</evidence>
<dbReference type="AlphaFoldDB" id="A0AAD7D603"/>
<feature type="domain" description="DUF6589" evidence="1">
    <location>
        <begin position="2"/>
        <end position="77"/>
    </location>
</feature>
<proteinExistence type="predicted"/>
<name>A0AAD7D603_MYCRO</name>